<dbReference type="RefSeq" id="WP_013627496.1">
    <property type="nucleotide sequence ID" value="NC_015174.1"/>
</dbReference>
<organism evidence="1 2">
    <name type="scientific">Rubinisphaera brasiliensis (strain ATCC 49424 / DSM 5305 / JCM 21570 / IAM 15109 / NBRC 103401 / IFAM 1448)</name>
    <name type="common">Planctomyces brasiliensis</name>
    <dbReference type="NCBI Taxonomy" id="756272"/>
    <lineage>
        <taxon>Bacteria</taxon>
        <taxon>Pseudomonadati</taxon>
        <taxon>Planctomycetota</taxon>
        <taxon>Planctomycetia</taxon>
        <taxon>Planctomycetales</taxon>
        <taxon>Planctomycetaceae</taxon>
        <taxon>Rubinisphaera</taxon>
    </lineage>
</organism>
<dbReference type="AlphaFoldDB" id="F0SKU3"/>
<reference evidence="2" key="1">
    <citation type="submission" date="2011-02" db="EMBL/GenBank/DDBJ databases">
        <title>The complete genome of Planctomyces brasiliensis DSM 5305.</title>
        <authorList>
            <person name="Lucas S."/>
            <person name="Copeland A."/>
            <person name="Lapidus A."/>
            <person name="Bruce D."/>
            <person name="Goodwin L."/>
            <person name="Pitluck S."/>
            <person name="Kyrpides N."/>
            <person name="Mavromatis K."/>
            <person name="Pagani I."/>
            <person name="Ivanova N."/>
            <person name="Ovchinnikova G."/>
            <person name="Lu M."/>
            <person name="Detter J.C."/>
            <person name="Han C."/>
            <person name="Land M."/>
            <person name="Hauser L."/>
            <person name="Markowitz V."/>
            <person name="Cheng J.-F."/>
            <person name="Hugenholtz P."/>
            <person name="Woyke T."/>
            <person name="Wu D."/>
            <person name="Tindall B."/>
            <person name="Pomrenke H.G."/>
            <person name="Brambilla E."/>
            <person name="Klenk H.-P."/>
            <person name="Eisen J.A."/>
        </authorList>
    </citation>
    <scope>NUCLEOTIDE SEQUENCE [LARGE SCALE GENOMIC DNA]</scope>
    <source>
        <strain evidence="2">ATCC 49424 / DSM 5305 / JCM 21570 / NBRC 103401 / IFAM 1448</strain>
    </source>
</reference>
<dbReference type="eggNOG" id="ENOG5033JJ0">
    <property type="taxonomic scope" value="Bacteria"/>
</dbReference>
<dbReference type="HOGENOM" id="CLU_359768_0_0_0"/>
<evidence type="ECO:0000313" key="1">
    <source>
        <dbReference type="EMBL" id="ADY58763.1"/>
    </source>
</evidence>
<accession>F0SKU3</accession>
<proteinExistence type="predicted"/>
<evidence type="ECO:0000313" key="2">
    <source>
        <dbReference type="Proteomes" id="UP000006860"/>
    </source>
</evidence>
<gene>
    <name evidence="1" type="ordered locus">Plabr_1147</name>
</gene>
<dbReference type="KEGG" id="pbs:Plabr_1147"/>
<sequence length="778" mass="88692">MLVTRICRPIKIGFAVNPNDGEAIRRAIEINTFLWGGQFNPLLPLYSRKPRHWSDLPIDEFDRHAVFRGYISAFDPDVVVAVGDVKLDRSATGCRRVIPLEQILGNVEQHGAPNIGLGLFEVLNHLIATELRYIRSRPIRFKLPSVSGPHALFLEAMFGSLGRNVRELFNDNYADRLGLEEADCDYKNFVAFLEPDNLFLRRIGSLFLRSQRNRHWGHEGCVFFCDSEHPGDVLDFWNLRALGWNVLPVPRKAAGEEAIKDYVSGYVEATYAPYRSNPDLFAHTTVLKSRRCSEDEVTSFVKSLNLEKPSDKRHPKVTMQRWYPRMWDQTYWQADDTHCCSIEAGKSESEHPDDPDEVMRFSVAAPQCIDDLRMSAGPRFANRVSVQSYSSRTPLAEVMPECDDSMCEAIQAHDRRRWRFSENGMVYLAHHSNESVWMRPPDSQQVFLKWMEWQGWDVKHSSAGRLASQLFNTLGGIHGIGLIANERLLKLLARISGSCLSSQEVMAQMSRIENEGHFLGGATRFVERLLERGILRLGVRIQCPTCTQRTWHSLTELDYKIRCPRCEDTFDVPSGSPNDMTWAYRARGAFDMPNQAQGAYCVLLVSRFFSELQRRPTTPIFGMEASKGSTNIEVDYGAITSYETVMEQRTATVLAECKTFNRFEPVDFKRMKVLGTVFDDAILVFATLNDSLTDKERRSVIPLVNKCRRDCKAGRKNNHVLVLTGNELFSWSGPPSCWEDLGGDFELHEKRHDVVRDLEALSQATQHLYLGMPPPTHP</sequence>
<dbReference type="OrthoDB" id="7067777at2"/>
<dbReference type="STRING" id="756272.Plabr_1147"/>
<protein>
    <submittedName>
        <fullName evidence="1">Uncharacterized protein</fullName>
    </submittedName>
</protein>
<keyword evidence="2" id="KW-1185">Reference proteome</keyword>
<dbReference type="EMBL" id="CP002546">
    <property type="protein sequence ID" value="ADY58763.1"/>
    <property type="molecule type" value="Genomic_DNA"/>
</dbReference>
<name>F0SKU3_RUBBR</name>
<dbReference type="Proteomes" id="UP000006860">
    <property type="component" value="Chromosome"/>
</dbReference>